<evidence type="ECO:0000259" key="9">
    <source>
        <dbReference type="SMART" id="SM00986"/>
    </source>
</evidence>
<keyword evidence="3" id="KW-0227">DNA damage</keyword>
<dbReference type="Proteomes" id="UP000653156">
    <property type="component" value="Chromosome"/>
</dbReference>
<organism evidence="10 11">
    <name type="scientific">Paralysiella testudinis</name>
    <dbReference type="NCBI Taxonomy" id="2809020"/>
    <lineage>
        <taxon>Bacteria</taxon>
        <taxon>Pseudomonadati</taxon>
        <taxon>Pseudomonadota</taxon>
        <taxon>Betaproteobacteria</taxon>
        <taxon>Neisseriales</taxon>
        <taxon>Neisseriaceae</taxon>
        <taxon>Paralysiella</taxon>
    </lineage>
</organism>
<dbReference type="InterPro" id="IPR051536">
    <property type="entry name" value="UDG_Type-4/5"/>
</dbReference>
<dbReference type="SUPFAM" id="SSF52141">
    <property type="entry name" value="Uracil-DNA glycosylase-like"/>
    <property type="match status" value="1"/>
</dbReference>
<dbReference type="AlphaFoldDB" id="A0A892ZK16"/>
<proteinExistence type="predicted"/>
<evidence type="ECO:0000313" key="11">
    <source>
        <dbReference type="Proteomes" id="UP000653156"/>
    </source>
</evidence>
<keyword evidence="2" id="KW-0479">Metal-binding</keyword>
<reference evidence="10" key="1">
    <citation type="submission" date="2021-02" db="EMBL/GenBank/DDBJ databases">
        <title>Neisseriaceae sp. 26B isolated from the cloaca of a Common Toad-headed Turtle (Mesoclemmys nasuta).</title>
        <authorList>
            <person name="Spergser J."/>
            <person name="Busse H.-J."/>
        </authorList>
    </citation>
    <scope>NUCLEOTIDE SEQUENCE</scope>
    <source>
        <strain evidence="10">26B</strain>
    </source>
</reference>
<dbReference type="RefSeq" id="WP_230340270.1">
    <property type="nucleotide sequence ID" value="NZ_CP069798.1"/>
</dbReference>
<dbReference type="EMBL" id="CP069798">
    <property type="protein sequence ID" value="QRQ82973.1"/>
    <property type="molecule type" value="Genomic_DNA"/>
</dbReference>
<dbReference type="InterPro" id="IPR036895">
    <property type="entry name" value="Uracil-DNA_glycosylase-like_sf"/>
</dbReference>
<keyword evidence="7" id="KW-0234">DNA repair</keyword>
<dbReference type="PANTHER" id="PTHR33693">
    <property type="entry name" value="TYPE-5 URACIL-DNA GLYCOSYLASE"/>
    <property type="match status" value="1"/>
</dbReference>
<dbReference type="GO" id="GO:0051539">
    <property type="term" value="F:4 iron, 4 sulfur cluster binding"/>
    <property type="evidence" value="ECO:0007669"/>
    <property type="project" value="UniProtKB-KW"/>
</dbReference>
<dbReference type="KEGG" id="ptes:JQU52_06265"/>
<evidence type="ECO:0000256" key="4">
    <source>
        <dbReference type="ARBA" id="ARBA00022801"/>
    </source>
</evidence>
<feature type="region of interest" description="Disordered" evidence="8">
    <location>
        <begin position="73"/>
        <end position="92"/>
    </location>
</feature>
<feature type="compositionally biased region" description="Low complexity" evidence="8">
    <location>
        <begin position="39"/>
        <end position="56"/>
    </location>
</feature>
<evidence type="ECO:0000256" key="5">
    <source>
        <dbReference type="ARBA" id="ARBA00023004"/>
    </source>
</evidence>
<dbReference type="SMART" id="SM00986">
    <property type="entry name" value="UDG"/>
    <property type="match status" value="1"/>
</dbReference>
<dbReference type="Gene3D" id="3.40.470.10">
    <property type="entry name" value="Uracil-DNA glycosylase-like domain"/>
    <property type="match status" value="1"/>
</dbReference>
<keyword evidence="4" id="KW-0378">Hydrolase</keyword>
<evidence type="ECO:0000256" key="1">
    <source>
        <dbReference type="ARBA" id="ARBA00022485"/>
    </source>
</evidence>
<name>A0A892ZK16_9NEIS</name>
<evidence type="ECO:0000256" key="2">
    <source>
        <dbReference type="ARBA" id="ARBA00022723"/>
    </source>
</evidence>
<keyword evidence="1" id="KW-0004">4Fe-4S</keyword>
<dbReference type="GO" id="GO:0097506">
    <property type="term" value="F:deaminated base DNA N-glycosylase activity"/>
    <property type="evidence" value="ECO:0007669"/>
    <property type="project" value="UniProtKB-ARBA"/>
</dbReference>
<dbReference type="PANTHER" id="PTHR33693:SF1">
    <property type="entry name" value="TYPE-4 URACIL-DNA GLYCOSYLASE"/>
    <property type="match status" value="1"/>
</dbReference>
<accession>A0A892ZK16</accession>
<feature type="domain" description="Uracil-DNA glycosylase-like" evidence="9">
    <location>
        <begin position="129"/>
        <end position="266"/>
    </location>
</feature>
<dbReference type="CDD" id="cd10030">
    <property type="entry name" value="UDG-F4_TTUDGA_SPO1dp_like"/>
    <property type="match status" value="1"/>
</dbReference>
<gene>
    <name evidence="10" type="ORF">JQU52_06265</name>
</gene>
<dbReference type="GO" id="GO:0006281">
    <property type="term" value="P:DNA repair"/>
    <property type="evidence" value="ECO:0007669"/>
    <property type="project" value="UniProtKB-KW"/>
</dbReference>
<dbReference type="Pfam" id="PF03167">
    <property type="entry name" value="UDG"/>
    <property type="match status" value="1"/>
</dbReference>
<evidence type="ECO:0000313" key="10">
    <source>
        <dbReference type="EMBL" id="QRQ82973.1"/>
    </source>
</evidence>
<keyword evidence="11" id="KW-1185">Reference proteome</keyword>
<protein>
    <submittedName>
        <fullName evidence="10">Uracil-DNA glycosylase</fullName>
    </submittedName>
</protein>
<sequence length="274" mass="29141">MLSSRYLHLHEALGLGPMWLQQGAQVLPPPNNNRPADNHPPAADTSSAAAAPTPAHHSNKSAHARQAVMAAVGGETKAPPATPAPSAKTAPSAVAAPIPIDTLSPATLPTALAQCQRCDLHRQRRQPLPGHGSLQAKLLVISPNPAPEDDMAAQLFSGEAGVLLHNMLAAIHIDPAAVYFTSQVKCTPNATLQVNPTETAACTPFLQQQIAWLQPQAVLLLGQSFQQMAPDTLAELLQQRPYVIVPHPARLLRQHQLKAEAWQALQKLVPMLSA</sequence>
<keyword evidence="5" id="KW-0408">Iron</keyword>
<evidence type="ECO:0000256" key="6">
    <source>
        <dbReference type="ARBA" id="ARBA00023014"/>
    </source>
</evidence>
<feature type="region of interest" description="Disordered" evidence="8">
    <location>
        <begin position="24"/>
        <end position="66"/>
    </location>
</feature>
<dbReference type="SMART" id="SM00987">
    <property type="entry name" value="UreE_C"/>
    <property type="match status" value="1"/>
</dbReference>
<evidence type="ECO:0000256" key="3">
    <source>
        <dbReference type="ARBA" id="ARBA00022763"/>
    </source>
</evidence>
<evidence type="ECO:0000256" key="8">
    <source>
        <dbReference type="SAM" id="MobiDB-lite"/>
    </source>
</evidence>
<dbReference type="InterPro" id="IPR005122">
    <property type="entry name" value="Uracil-DNA_glycosylase-like"/>
</dbReference>
<dbReference type="GO" id="GO:0046872">
    <property type="term" value="F:metal ion binding"/>
    <property type="evidence" value="ECO:0007669"/>
    <property type="project" value="UniProtKB-KW"/>
</dbReference>
<evidence type="ECO:0000256" key="7">
    <source>
        <dbReference type="ARBA" id="ARBA00023204"/>
    </source>
</evidence>
<keyword evidence="6" id="KW-0411">Iron-sulfur</keyword>